<proteinExistence type="predicted"/>
<dbReference type="OrthoDB" id="10521239at2759"/>
<dbReference type="Proteomes" id="UP000054018">
    <property type="component" value="Unassembled WGS sequence"/>
</dbReference>
<feature type="non-terminal residue" evidence="1">
    <location>
        <position position="1"/>
    </location>
</feature>
<evidence type="ECO:0000313" key="2">
    <source>
        <dbReference type="Proteomes" id="UP000054018"/>
    </source>
</evidence>
<gene>
    <name evidence="1" type="ORF">PISMIDRAFT_686348</name>
</gene>
<dbReference type="HOGENOM" id="CLU_2612590_0_0_1"/>
<accession>A0A0C9Z1Z9</accession>
<protein>
    <submittedName>
        <fullName evidence="1">Uncharacterized protein</fullName>
    </submittedName>
</protein>
<dbReference type="AlphaFoldDB" id="A0A0C9Z1Z9"/>
<sequence length="79" mass="9244">ISDTLPPRQRQVYFSGVMWKAAGSPRLRSAEPPPERIHDGKEEYQDIRVLLRTMEPQELEKKLRRDGLRKQLGNLFNAK</sequence>
<reference evidence="2" key="2">
    <citation type="submission" date="2015-01" db="EMBL/GenBank/DDBJ databases">
        <title>Evolutionary Origins and Diversification of the Mycorrhizal Mutualists.</title>
        <authorList>
            <consortium name="DOE Joint Genome Institute"/>
            <consortium name="Mycorrhizal Genomics Consortium"/>
            <person name="Kohler A."/>
            <person name="Kuo A."/>
            <person name="Nagy L.G."/>
            <person name="Floudas D."/>
            <person name="Copeland A."/>
            <person name="Barry K.W."/>
            <person name="Cichocki N."/>
            <person name="Veneault-Fourrey C."/>
            <person name="LaButti K."/>
            <person name="Lindquist E.A."/>
            <person name="Lipzen A."/>
            <person name="Lundell T."/>
            <person name="Morin E."/>
            <person name="Murat C."/>
            <person name="Riley R."/>
            <person name="Ohm R."/>
            <person name="Sun H."/>
            <person name="Tunlid A."/>
            <person name="Henrissat B."/>
            <person name="Grigoriev I.V."/>
            <person name="Hibbett D.S."/>
            <person name="Martin F."/>
        </authorList>
    </citation>
    <scope>NUCLEOTIDE SEQUENCE [LARGE SCALE GENOMIC DNA]</scope>
    <source>
        <strain evidence="2">441</strain>
    </source>
</reference>
<evidence type="ECO:0000313" key="1">
    <source>
        <dbReference type="EMBL" id="KIK16412.1"/>
    </source>
</evidence>
<dbReference type="EMBL" id="KN833858">
    <property type="protein sequence ID" value="KIK16412.1"/>
    <property type="molecule type" value="Genomic_DNA"/>
</dbReference>
<name>A0A0C9Z1Z9_9AGAM</name>
<reference evidence="1 2" key="1">
    <citation type="submission" date="2014-04" db="EMBL/GenBank/DDBJ databases">
        <authorList>
            <consortium name="DOE Joint Genome Institute"/>
            <person name="Kuo A."/>
            <person name="Kohler A."/>
            <person name="Costa M.D."/>
            <person name="Nagy L.G."/>
            <person name="Floudas D."/>
            <person name="Copeland A."/>
            <person name="Barry K.W."/>
            <person name="Cichocki N."/>
            <person name="Veneault-Fourrey C."/>
            <person name="LaButti K."/>
            <person name="Lindquist E.A."/>
            <person name="Lipzen A."/>
            <person name="Lundell T."/>
            <person name="Morin E."/>
            <person name="Murat C."/>
            <person name="Sun H."/>
            <person name="Tunlid A."/>
            <person name="Henrissat B."/>
            <person name="Grigoriev I.V."/>
            <person name="Hibbett D.S."/>
            <person name="Martin F."/>
            <person name="Nordberg H.P."/>
            <person name="Cantor M.N."/>
            <person name="Hua S.X."/>
        </authorList>
    </citation>
    <scope>NUCLEOTIDE SEQUENCE [LARGE SCALE GENOMIC DNA]</scope>
    <source>
        <strain evidence="1 2">441</strain>
    </source>
</reference>
<organism evidence="1 2">
    <name type="scientific">Pisolithus microcarpus 441</name>
    <dbReference type="NCBI Taxonomy" id="765257"/>
    <lineage>
        <taxon>Eukaryota</taxon>
        <taxon>Fungi</taxon>
        <taxon>Dikarya</taxon>
        <taxon>Basidiomycota</taxon>
        <taxon>Agaricomycotina</taxon>
        <taxon>Agaricomycetes</taxon>
        <taxon>Agaricomycetidae</taxon>
        <taxon>Boletales</taxon>
        <taxon>Sclerodermatineae</taxon>
        <taxon>Pisolithaceae</taxon>
        <taxon>Pisolithus</taxon>
    </lineage>
</organism>
<keyword evidence="2" id="KW-1185">Reference proteome</keyword>